<evidence type="ECO:0000256" key="1">
    <source>
        <dbReference type="ARBA" id="ARBA00006739"/>
    </source>
</evidence>
<proteinExistence type="inferred from homology"/>
<keyword evidence="2" id="KW-0328">Glycosyltransferase</keyword>
<evidence type="ECO:0000256" key="2">
    <source>
        <dbReference type="ARBA" id="ARBA00022676"/>
    </source>
</evidence>
<dbReference type="Pfam" id="PF13641">
    <property type="entry name" value="Glyco_tranf_2_3"/>
    <property type="match status" value="1"/>
</dbReference>
<evidence type="ECO:0000256" key="3">
    <source>
        <dbReference type="ARBA" id="ARBA00022679"/>
    </source>
</evidence>
<comment type="similarity">
    <text evidence="1">Belongs to the glycosyltransferase 2 family.</text>
</comment>
<keyword evidence="4" id="KW-0812">Transmembrane</keyword>
<keyword evidence="4" id="KW-1133">Transmembrane helix</keyword>
<dbReference type="RefSeq" id="WP_311369466.1">
    <property type="nucleotide sequence ID" value="NZ_JAVRHX010000004.1"/>
</dbReference>
<dbReference type="Gene3D" id="3.90.550.10">
    <property type="entry name" value="Spore Coat Polysaccharide Biosynthesis Protein SpsA, Chain A"/>
    <property type="match status" value="1"/>
</dbReference>
<evidence type="ECO:0000313" key="6">
    <source>
        <dbReference type="Proteomes" id="UP001253545"/>
    </source>
</evidence>
<evidence type="ECO:0000256" key="4">
    <source>
        <dbReference type="SAM" id="Phobius"/>
    </source>
</evidence>
<dbReference type="SUPFAM" id="SSF53448">
    <property type="entry name" value="Nucleotide-diphospho-sugar transferases"/>
    <property type="match status" value="1"/>
</dbReference>
<name>A0ABU2ZTH2_9ALTE</name>
<gene>
    <name evidence="5" type="ORF">RM552_13930</name>
</gene>
<sequence length="400" mass="44905">MIIIAFEFVLASTVGLLSFLLCVELIVGALSFSQKRRRICNLEAVKNVILIPAHNESQVIAKTIKNLEQQKLENDVIVVVADNCNDDTSSVCRALGAKVLERFSEKQKGKGYALDFGTKWILDNLEFDNLVLFDADCLFTDGSYKQLISSVIEEKLICQAVYLMKAVESEPKTKIAEFTWWLKNAVRAKGLDTLKIGCHIQGSGIAFPRKVLASINFASGSIVEDLELGLKLSIGKNRVKFAPNSTVISHFPASNEGLSEQRKRWEHGHMDTITKSPTFFISAFNSKSFRAVFLILDAVIPPLFAYLIILISLLITGYILQFFGYTVLWLSMLSNNLFVLLSLTIVWLIKGRTVLKPTDIPKIFSFILDKIGVYSSFAKGRQTTWVRTSREDEKDEKNKD</sequence>
<dbReference type="PANTHER" id="PTHR43630:SF1">
    <property type="entry name" value="POLY-BETA-1,6-N-ACETYL-D-GLUCOSAMINE SYNTHASE"/>
    <property type="match status" value="1"/>
</dbReference>
<dbReference type="InterPro" id="IPR029044">
    <property type="entry name" value="Nucleotide-diphossugar_trans"/>
</dbReference>
<feature type="transmembrane region" description="Helical" evidence="4">
    <location>
        <begin position="326"/>
        <end position="349"/>
    </location>
</feature>
<dbReference type="CDD" id="cd06438">
    <property type="entry name" value="EpsO_like"/>
    <property type="match status" value="1"/>
</dbReference>
<protein>
    <submittedName>
        <fullName evidence="5">Glycosyltransferase family 2 protein</fullName>
    </submittedName>
</protein>
<keyword evidence="6" id="KW-1185">Reference proteome</keyword>
<feature type="transmembrane region" description="Helical" evidence="4">
    <location>
        <begin position="6"/>
        <end position="32"/>
    </location>
</feature>
<comment type="caution">
    <text evidence="5">The sequence shown here is derived from an EMBL/GenBank/DDBJ whole genome shotgun (WGS) entry which is preliminary data.</text>
</comment>
<evidence type="ECO:0000313" key="5">
    <source>
        <dbReference type="EMBL" id="MDT0595950.1"/>
    </source>
</evidence>
<organism evidence="5 6">
    <name type="scientific">Glaciecola petra</name>
    <dbReference type="NCBI Taxonomy" id="3075602"/>
    <lineage>
        <taxon>Bacteria</taxon>
        <taxon>Pseudomonadati</taxon>
        <taxon>Pseudomonadota</taxon>
        <taxon>Gammaproteobacteria</taxon>
        <taxon>Alteromonadales</taxon>
        <taxon>Alteromonadaceae</taxon>
        <taxon>Glaciecola</taxon>
    </lineage>
</organism>
<dbReference type="PANTHER" id="PTHR43630">
    <property type="entry name" value="POLY-BETA-1,6-N-ACETYL-D-GLUCOSAMINE SYNTHASE"/>
    <property type="match status" value="1"/>
</dbReference>
<reference evidence="5 6" key="1">
    <citation type="submission" date="2023-09" db="EMBL/GenBank/DDBJ databases">
        <authorList>
            <person name="Rey-Velasco X."/>
        </authorList>
    </citation>
    <scope>NUCLEOTIDE SEQUENCE [LARGE SCALE GENOMIC DNA]</scope>
    <source>
        <strain evidence="5 6">P117</strain>
    </source>
</reference>
<dbReference type="Proteomes" id="UP001253545">
    <property type="component" value="Unassembled WGS sequence"/>
</dbReference>
<keyword evidence="3" id="KW-0808">Transferase</keyword>
<keyword evidence="4" id="KW-0472">Membrane</keyword>
<feature type="transmembrane region" description="Helical" evidence="4">
    <location>
        <begin position="291"/>
        <end position="320"/>
    </location>
</feature>
<accession>A0ABU2ZTH2</accession>
<dbReference type="EMBL" id="JAVRHX010000004">
    <property type="protein sequence ID" value="MDT0595950.1"/>
    <property type="molecule type" value="Genomic_DNA"/>
</dbReference>